<name>A0A1V0S8Z7_9VIRU</name>
<gene>
    <name evidence="2" type="ORF">Catovirus_1_232</name>
</gene>
<dbReference type="EMBL" id="KY684083">
    <property type="protein sequence ID" value="ARF08182.1"/>
    <property type="molecule type" value="Genomic_DNA"/>
</dbReference>
<evidence type="ECO:0000313" key="2">
    <source>
        <dbReference type="EMBL" id="ARF08182.1"/>
    </source>
</evidence>
<reference evidence="2" key="1">
    <citation type="journal article" date="2017" name="Science">
        <title>Giant viruses with an expanded complement of translation system components.</title>
        <authorList>
            <person name="Schulz F."/>
            <person name="Yutin N."/>
            <person name="Ivanova N.N."/>
            <person name="Ortega D.R."/>
            <person name="Lee T.K."/>
            <person name="Vierheilig J."/>
            <person name="Daims H."/>
            <person name="Horn M."/>
            <person name="Wagner M."/>
            <person name="Jensen G.J."/>
            <person name="Kyrpides N.C."/>
            <person name="Koonin E.V."/>
            <person name="Woyke T."/>
        </authorList>
    </citation>
    <scope>NUCLEOTIDE SEQUENCE</scope>
    <source>
        <strain evidence="2">CTV1</strain>
    </source>
</reference>
<accession>A0A1V0S8Z7</accession>
<proteinExistence type="predicted"/>
<organism evidence="2">
    <name type="scientific">Catovirus CTV1</name>
    <dbReference type="NCBI Taxonomy" id="1977631"/>
    <lineage>
        <taxon>Viruses</taxon>
        <taxon>Varidnaviria</taxon>
        <taxon>Bamfordvirae</taxon>
        <taxon>Nucleocytoviricota</taxon>
        <taxon>Megaviricetes</taxon>
        <taxon>Imitervirales</taxon>
        <taxon>Mimiviridae</taxon>
        <taxon>Klosneuvirinae</taxon>
        <taxon>Catovirus</taxon>
    </lineage>
</organism>
<feature type="region of interest" description="Disordered" evidence="1">
    <location>
        <begin position="71"/>
        <end position="90"/>
    </location>
</feature>
<sequence length="206" mass="24058">MNYKKLSCVSFPTKRNIKINMMPYVIGKKDTIPPEYSHYNEIIEECEYYVTNRKNQIGYLSIWESNVDKNSSHRRGGLHTEKHPDGQWGGSWGNKMTNGGIFMASNVDNSCRIWNTSIQTPGKMGDCEHLRDEIEKKFKGENMEKDRIYWLSDDCPHESLPLTETTYRQWFRLVLGDISIWYKNHSTPNYLGVNPKAEIIYGSKFD</sequence>
<protein>
    <submittedName>
        <fullName evidence="2">Uncharacterized protein</fullName>
    </submittedName>
</protein>
<evidence type="ECO:0000256" key="1">
    <source>
        <dbReference type="SAM" id="MobiDB-lite"/>
    </source>
</evidence>